<dbReference type="GO" id="GO:0016491">
    <property type="term" value="F:oxidoreductase activity"/>
    <property type="evidence" value="ECO:0007669"/>
    <property type="project" value="InterPro"/>
</dbReference>
<protein>
    <submittedName>
        <fullName evidence="3">Phytoene dehydrogenase, phytoene desaturase and carotenoid isomerase-like protein</fullName>
    </submittedName>
</protein>
<dbReference type="InterPro" id="IPR045892">
    <property type="entry name" value="CrtISO-like"/>
</dbReference>
<dbReference type="Gene3D" id="3.50.50.60">
    <property type="entry name" value="FAD/NAD(P)-binding domain"/>
    <property type="match status" value="2"/>
</dbReference>
<dbReference type="GO" id="GO:0016116">
    <property type="term" value="P:carotenoid metabolic process"/>
    <property type="evidence" value="ECO:0007669"/>
    <property type="project" value="InterPro"/>
</dbReference>
<evidence type="ECO:0000313" key="2">
    <source>
        <dbReference type="EMBL" id="CAI3979454.1"/>
    </source>
</evidence>
<organism evidence="2">
    <name type="scientific">Cladocopium goreaui</name>
    <dbReference type="NCBI Taxonomy" id="2562237"/>
    <lineage>
        <taxon>Eukaryota</taxon>
        <taxon>Sar</taxon>
        <taxon>Alveolata</taxon>
        <taxon>Dinophyceae</taxon>
        <taxon>Suessiales</taxon>
        <taxon>Symbiodiniaceae</taxon>
        <taxon>Cladocopium</taxon>
    </lineage>
</organism>
<keyword evidence="4" id="KW-1185">Reference proteome</keyword>
<dbReference type="EMBL" id="CAMXCT030000487">
    <property type="protein sequence ID" value="CAL4766766.1"/>
    <property type="molecule type" value="Genomic_DNA"/>
</dbReference>
<dbReference type="EMBL" id="CAMXCT010000487">
    <property type="protein sequence ID" value="CAI3979454.1"/>
    <property type="molecule type" value="Genomic_DNA"/>
</dbReference>
<feature type="domain" description="Amine oxidase" evidence="1">
    <location>
        <begin position="91"/>
        <end position="580"/>
    </location>
</feature>
<gene>
    <name evidence="2" type="ORF">C1SCF055_LOCUS7404</name>
</gene>
<evidence type="ECO:0000313" key="3">
    <source>
        <dbReference type="EMBL" id="CAL4766766.1"/>
    </source>
</evidence>
<reference evidence="2" key="1">
    <citation type="submission" date="2022-10" db="EMBL/GenBank/DDBJ databases">
        <authorList>
            <person name="Chen Y."/>
            <person name="Dougan E. K."/>
            <person name="Chan C."/>
            <person name="Rhodes N."/>
            <person name="Thang M."/>
        </authorList>
    </citation>
    <scope>NUCLEOTIDE SEQUENCE</scope>
</reference>
<sequence length="598" mass="64614">MQPHPTRLAVSVSKLPTRVQLKRWRDVSPFHCGRGVTSTALRHRWSAAALAAAATAATAARSRVHRRAGAAMGALRDATSEVDVVVIGSGIGGLCAGSVLAKYGKRVLVCEAHGTAGGAAHGFRCKLPKAGGEFFFDTGPSFFSGLSDPDGGRINPLKAVFDLLEVELPCHQYRSFGLCLPEGDFTHTPNFGSEILAPVSGKAAKREWDGLLQAMKPLAALVEALPVPALRSDLGALLTAGRFLPRFAMAGPWGAAQLTDPFAETVKRAGLTDPFARRWLDLLCFCLSGLPSDGTVTAEMAMMFGEFYKPSAIMDYPVGGVKSLVEVLVKGLEKYGGELRLRSPVKEILVEEGRAVGVRTAKGDIRAATVICNVSAWDMAKLLPPETADSRWCQDRAQMPPTKSFMHLHVGFDATGLDLGKLQPHYICLKDWQRGVEAEENAVLISIPSVEDSSLAPEGCGVLHAYTPATESWDRWKNLDRRSEEYKVLKEQRAEYLWKQLERPIPDIRQRSKVHLIGTPLTHQRFLHRHQGTYGPRIKAGQAEFPGAATPLPGLLLCGDSCFPGIGVPAVAGSGLLAAHAGLDTLPAQLKELERLFK</sequence>
<dbReference type="SUPFAM" id="SSF51905">
    <property type="entry name" value="FAD/NAD(P)-binding domain"/>
    <property type="match status" value="1"/>
</dbReference>
<evidence type="ECO:0000259" key="1">
    <source>
        <dbReference type="Pfam" id="PF01593"/>
    </source>
</evidence>
<evidence type="ECO:0000313" key="4">
    <source>
        <dbReference type="Proteomes" id="UP001152797"/>
    </source>
</evidence>
<name>A0A9P1BU04_9DINO</name>
<dbReference type="EMBL" id="CAMXCT020000487">
    <property type="protein sequence ID" value="CAL1132829.1"/>
    <property type="molecule type" value="Genomic_DNA"/>
</dbReference>
<reference evidence="3 4" key="2">
    <citation type="submission" date="2024-05" db="EMBL/GenBank/DDBJ databases">
        <authorList>
            <person name="Chen Y."/>
            <person name="Shah S."/>
            <person name="Dougan E. K."/>
            <person name="Thang M."/>
            <person name="Chan C."/>
        </authorList>
    </citation>
    <scope>NUCLEOTIDE SEQUENCE [LARGE SCALE GENOMIC DNA]</scope>
</reference>
<dbReference type="Proteomes" id="UP001152797">
    <property type="component" value="Unassembled WGS sequence"/>
</dbReference>
<dbReference type="AlphaFoldDB" id="A0A9P1BU04"/>
<dbReference type="InterPro" id="IPR036188">
    <property type="entry name" value="FAD/NAD-bd_sf"/>
</dbReference>
<dbReference type="InterPro" id="IPR002937">
    <property type="entry name" value="Amino_oxidase"/>
</dbReference>
<dbReference type="PANTHER" id="PTHR46313:SF3">
    <property type="entry name" value="PROLYCOPENE ISOMERASE, CHLOROPLASTIC"/>
    <property type="match status" value="1"/>
</dbReference>
<dbReference type="PANTHER" id="PTHR46313">
    <property type="match status" value="1"/>
</dbReference>
<accession>A0A9P1BU04</accession>
<dbReference type="Pfam" id="PF01593">
    <property type="entry name" value="Amino_oxidase"/>
    <property type="match status" value="1"/>
</dbReference>
<comment type="caution">
    <text evidence="2">The sequence shown here is derived from an EMBL/GenBank/DDBJ whole genome shotgun (WGS) entry which is preliminary data.</text>
</comment>
<proteinExistence type="predicted"/>
<dbReference type="OrthoDB" id="7777654at2759"/>
<keyword evidence="3" id="KW-0413">Isomerase</keyword>
<dbReference type="GO" id="GO:0016853">
    <property type="term" value="F:isomerase activity"/>
    <property type="evidence" value="ECO:0007669"/>
    <property type="project" value="UniProtKB-KW"/>
</dbReference>